<dbReference type="InterPro" id="IPR028098">
    <property type="entry name" value="Glyco_trans_4-like_N"/>
</dbReference>
<accession>A0A6J7DPJ2</accession>
<dbReference type="SUPFAM" id="SSF53756">
    <property type="entry name" value="UDP-Glycosyltransferase/glycogen phosphorylase"/>
    <property type="match status" value="1"/>
</dbReference>
<gene>
    <name evidence="3" type="ORF">UFOPK3401_00909</name>
</gene>
<feature type="region of interest" description="Disordered" evidence="1">
    <location>
        <begin position="1"/>
        <end position="20"/>
    </location>
</feature>
<reference evidence="3" key="1">
    <citation type="submission" date="2020-05" db="EMBL/GenBank/DDBJ databases">
        <authorList>
            <person name="Chiriac C."/>
            <person name="Salcher M."/>
            <person name="Ghai R."/>
            <person name="Kavagutti S V."/>
        </authorList>
    </citation>
    <scope>NUCLEOTIDE SEQUENCE</scope>
</reference>
<proteinExistence type="predicted"/>
<dbReference type="InterPro" id="IPR050194">
    <property type="entry name" value="Glycosyltransferase_grp1"/>
</dbReference>
<evidence type="ECO:0000313" key="3">
    <source>
        <dbReference type="EMBL" id="CAB4872892.1"/>
    </source>
</evidence>
<dbReference type="PANTHER" id="PTHR45947:SF3">
    <property type="entry name" value="SULFOQUINOVOSYL TRANSFERASE SQD2"/>
    <property type="match status" value="1"/>
</dbReference>
<dbReference type="PANTHER" id="PTHR45947">
    <property type="entry name" value="SULFOQUINOVOSYL TRANSFERASE SQD2"/>
    <property type="match status" value="1"/>
</dbReference>
<dbReference type="GO" id="GO:0016757">
    <property type="term" value="F:glycosyltransferase activity"/>
    <property type="evidence" value="ECO:0007669"/>
    <property type="project" value="TreeGrafter"/>
</dbReference>
<name>A0A6J7DPJ2_9ZZZZ</name>
<dbReference type="AlphaFoldDB" id="A0A6J7DPJ2"/>
<dbReference type="EMBL" id="CAFBLM010000038">
    <property type="protein sequence ID" value="CAB4872892.1"/>
    <property type="molecule type" value="Genomic_DNA"/>
</dbReference>
<dbReference type="Pfam" id="PF13439">
    <property type="entry name" value="Glyco_transf_4"/>
    <property type="match status" value="1"/>
</dbReference>
<feature type="domain" description="Glycosyltransferase subfamily 4-like N-terminal" evidence="2">
    <location>
        <begin position="37"/>
        <end position="195"/>
    </location>
</feature>
<dbReference type="Pfam" id="PF13692">
    <property type="entry name" value="Glyco_trans_1_4"/>
    <property type="match status" value="1"/>
</dbReference>
<protein>
    <submittedName>
        <fullName evidence="3">Unannotated protein</fullName>
    </submittedName>
</protein>
<organism evidence="3">
    <name type="scientific">freshwater metagenome</name>
    <dbReference type="NCBI Taxonomy" id="449393"/>
    <lineage>
        <taxon>unclassified sequences</taxon>
        <taxon>metagenomes</taxon>
        <taxon>ecological metagenomes</taxon>
    </lineage>
</organism>
<evidence type="ECO:0000259" key="2">
    <source>
        <dbReference type="Pfam" id="PF13439"/>
    </source>
</evidence>
<dbReference type="CDD" id="cd03801">
    <property type="entry name" value="GT4_PimA-like"/>
    <property type="match status" value="1"/>
</dbReference>
<sequence length="414" mass="44944">MSESELISAEGTDSSGPSPTHQFRRIGIVCPYSWDAPGGVQTHVRDLAHALIAKGYEVSVLAPGDDEPDEDFVVSAGRAIPIRYNGSVARLIFGPLSTQRVRRWIDEGHFDILHVHEPAAPSLSLVATWAAEGAIVGTFHTSNENSRMMSGTARILRSALEKLNGRISVSEYARETLREHIGFDSVIVPNGVDVAFYADAEPMTSTPVDAEVVTFLGRVDEPRKGFQVFAQAMQAIARERTEAVFYVAGPGDVDSALKLVPRSLHGRIHFMGRISDGQKAALLRRSNVFVAPNTGGESFGIILLEAMAAGACVVASDLEAFVKVLGDDGAGRLFPNEDYEALAREVIELLTDKAVRERIAHHGRDRAYSYDWNAVVNEVIEIYDTVYVPGEVVREDVGATALGRAKLWGRGDSS</sequence>
<evidence type="ECO:0000256" key="1">
    <source>
        <dbReference type="SAM" id="MobiDB-lite"/>
    </source>
</evidence>
<dbReference type="Gene3D" id="3.40.50.2000">
    <property type="entry name" value="Glycogen Phosphorylase B"/>
    <property type="match status" value="2"/>
</dbReference>